<keyword evidence="3" id="KW-1185">Reference proteome</keyword>
<dbReference type="EMBL" id="JARBHB010000006">
    <property type="protein sequence ID" value="KAJ8881297.1"/>
    <property type="molecule type" value="Genomic_DNA"/>
</dbReference>
<organism evidence="2 3">
    <name type="scientific">Dryococelus australis</name>
    <dbReference type="NCBI Taxonomy" id="614101"/>
    <lineage>
        <taxon>Eukaryota</taxon>
        <taxon>Metazoa</taxon>
        <taxon>Ecdysozoa</taxon>
        <taxon>Arthropoda</taxon>
        <taxon>Hexapoda</taxon>
        <taxon>Insecta</taxon>
        <taxon>Pterygota</taxon>
        <taxon>Neoptera</taxon>
        <taxon>Polyneoptera</taxon>
        <taxon>Phasmatodea</taxon>
        <taxon>Verophasmatodea</taxon>
        <taxon>Anareolatae</taxon>
        <taxon>Phasmatidae</taxon>
        <taxon>Eurycanthinae</taxon>
        <taxon>Dryococelus</taxon>
    </lineage>
</organism>
<accession>A0ABQ9HAF9</accession>
<feature type="region of interest" description="Disordered" evidence="1">
    <location>
        <begin position="288"/>
        <end position="321"/>
    </location>
</feature>
<feature type="region of interest" description="Disordered" evidence="1">
    <location>
        <begin position="215"/>
        <end position="237"/>
    </location>
</feature>
<reference evidence="2 3" key="1">
    <citation type="submission" date="2023-02" db="EMBL/GenBank/DDBJ databases">
        <title>LHISI_Scaffold_Assembly.</title>
        <authorList>
            <person name="Stuart O.P."/>
            <person name="Cleave R."/>
            <person name="Magrath M.J.L."/>
            <person name="Mikheyev A.S."/>
        </authorList>
    </citation>
    <scope>NUCLEOTIDE SEQUENCE [LARGE SCALE GENOMIC DNA]</scope>
    <source>
        <strain evidence="2">Daus_M_001</strain>
        <tissue evidence="2">Leg muscle</tissue>
    </source>
</reference>
<sequence length="321" mass="35675">MKTHRSAGSSGTIPTCENPGVTRLGIEPVLFLPSVEPQDNHNMWLNRMVATRVRDHTKRIWLLRMTTAHKTASYWWLVGVTHAFERHVGIVPDDAAGRLFFSGISRFPRPYIPALLHPHFALPSSALNTLMLRATQISSLHYRPTNESLPGNHNEIAFLFFFPVTGDVRFTDKGRGGLVVKLLAFQLVELASIPGGAITGFSHGESRQRMPLRGIEKESTGPPSRLHRAHDGTNRNWEGSLQSLSHRTLRNHTGTRQTTDDDQVTQDINALGMTIWVSSPISLKAKSLQQKRHRYATESPVDDTRAVPDGSAVVTSEGEES</sequence>
<comment type="caution">
    <text evidence="2">The sequence shown here is derived from an EMBL/GenBank/DDBJ whole genome shotgun (WGS) entry which is preliminary data.</text>
</comment>
<evidence type="ECO:0000313" key="3">
    <source>
        <dbReference type="Proteomes" id="UP001159363"/>
    </source>
</evidence>
<evidence type="ECO:0000313" key="2">
    <source>
        <dbReference type="EMBL" id="KAJ8881297.1"/>
    </source>
</evidence>
<evidence type="ECO:0000256" key="1">
    <source>
        <dbReference type="SAM" id="MobiDB-lite"/>
    </source>
</evidence>
<gene>
    <name evidence="2" type="ORF">PR048_017778</name>
</gene>
<dbReference type="Proteomes" id="UP001159363">
    <property type="component" value="Chromosome 5"/>
</dbReference>
<name>A0ABQ9HAF9_9NEOP</name>
<protein>
    <submittedName>
        <fullName evidence="2">Uncharacterized protein</fullName>
    </submittedName>
</protein>
<proteinExistence type="predicted"/>